<evidence type="ECO:0000256" key="4">
    <source>
        <dbReference type="ARBA" id="ARBA00023239"/>
    </source>
</evidence>
<feature type="compositionally biased region" description="Basic and acidic residues" evidence="7">
    <location>
        <begin position="1"/>
        <end position="12"/>
    </location>
</feature>
<sequence length="435" mass="47740">MEQRDRVERGEWQEAAAEAGAAATAAQRDAVAPAAGSEGPGVLDFPPMPAEPEVEAVPLTITGVQLFWLRMPLVAPFETSYGRVDRRECLLVRLEARHPEAGVVEGWGEVVADADPGYSYETTGTAWHVLTEFILPALPGRTFATPGQWRAACEWVRGHPMAKAGVEMALLDARSRARGVPLWQEYGGYPARRRIPVGVSVGIQPSLDALLATVERFLEQGYRRIKIKIKPGYEVEPVRALRQRFGSIPLMVDANAAYTLADAGRLRVLDDYGLMMIEQPLHEDDLLDHAALQRQLATPVCLDESVKHVHGAREALALGSGRIVNIKQGRVGGPIDARRIHDLCRRYGIPVWCGGMLETGVGRAHNIALTTLPGFTLPGDTSGSDRYYHEDVIDPAVRVGPDGTVEVPQEPGLGYRVVPERVEKYTLRHRSWHAS</sequence>
<dbReference type="InterPro" id="IPR029017">
    <property type="entry name" value="Enolase-like_N"/>
</dbReference>
<name>K6PN80_9FIRM</name>
<gene>
    <name evidence="9" type="ORF">ThesuDRAFT_02080</name>
</gene>
<dbReference type="GO" id="GO:0046872">
    <property type="term" value="F:metal ion binding"/>
    <property type="evidence" value="ECO:0007669"/>
    <property type="project" value="UniProtKB-KW"/>
</dbReference>
<keyword evidence="3" id="KW-0460">Magnesium</keyword>
<organism evidence="9 10">
    <name type="scientific">Thermaerobacter subterraneus DSM 13965</name>
    <dbReference type="NCBI Taxonomy" id="867903"/>
    <lineage>
        <taxon>Bacteria</taxon>
        <taxon>Bacillati</taxon>
        <taxon>Bacillota</taxon>
        <taxon>Clostridia</taxon>
        <taxon>Eubacteriales</taxon>
        <taxon>Clostridiales Family XVII. Incertae Sedis</taxon>
        <taxon>Thermaerobacter</taxon>
    </lineage>
</organism>
<evidence type="ECO:0000313" key="9">
    <source>
        <dbReference type="EMBL" id="EKP94347.1"/>
    </source>
</evidence>
<dbReference type="AlphaFoldDB" id="K6PN80"/>
<evidence type="ECO:0000256" key="3">
    <source>
        <dbReference type="ARBA" id="ARBA00022842"/>
    </source>
</evidence>
<dbReference type="GO" id="GO:0009234">
    <property type="term" value="P:menaquinone biosynthetic process"/>
    <property type="evidence" value="ECO:0007669"/>
    <property type="project" value="UniProtKB-UniRule"/>
</dbReference>
<feature type="compositionally biased region" description="Low complexity" evidence="7">
    <location>
        <begin position="15"/>
        <end position="35"/>
    </location>
</feature>
<dbReference type="RefSeq" id="WP_006904362.1">
    <property type="nucleotide sequence ID" value="NZ_JH976535.1"/>
</dbReference>
<dbReference type="eggNOG" id="COG4948">
    <property type="taxonomic scope" value="Bacteria"/>
</dbReference>
<dbReference type="NCBIfam" id="TIGR01928">
    <property type="entry name" value="menC_lowGC_arch"/>
    <property type="match status" value="1"/>
</dbReference>
<dbReference type="SFLD" id="SFLDS00001">
    <property type="entry name" value="Enolase"/>
    <property type="match status" value="1"/>
</dbReference>
<dbReference type="Gene3D" id="3.30.390.10">
    <property type="entry name" value="Enolase-like, N-terminal domain"/>
    <property type="match status" value="1"/>
</dbReference>
<dbReference type="Pfam" id="PF13378">
    <property type="entry name" value="MR_MLE_C"/>
    <property type="match status" value="1"/>
</dbReference>
<evidence type="ECO:0000256" key="2">
    <source>
        <dbReference type="ARBA" id="ARBA00022723"/>
    </source>
</evidence>
<dbReference type="InterPro" id="IPR013342">
    <property type="entry name" value="Mandelate_racemase_C"/>
</dbReference>
<dbReference type="Proteomes" id="UP000005710">
    <property type="component" value="Unassembled WGS sequence"/>
</dbReference>
<dbReference type="GO" id="GO:0043748">
    <property type="term" value="F:O-succinylbenzoate synthase activity"/>
    <property type="evidence" value="ECO:0007669"/>
    <property type="project" value="UniProtKB-EC"/>
</dbReference>
<dbReference type="SFLD" id="SFLDF00009">
    <property type="entry name" value="o-succinylbenzoate_synthase"/>
    <property type="match status" value="1"/>
</dbReference>
<proteinExistence type="predicted"/>
<feature type="domain" description="Mandelate racemase/muconate lactonizing enzyme C-terminal" evidence="8">
    <location>
        <begin position="207"/>
        <end position="299"/>
    </location>
</feature>
<dbReference type="UniPathway" id="UPA01057">
    <property type="reaction ID" value="UER00165"/>
</dbReference>
<evidence type="ECO:0000256" key="7">
    <source>
        <dbReference type="SAM" id="MobiDB-lite"/>
    </source>
</evidence>
<dbReference type="EC" id="4.2.1.113" evidence="5 6"/>
<dbReference type="PANTHER" id="PTHR48073:SF5">
    <property type="entry name" value="O-SUCCINYLBENZOATE SYNTHASE"/>
    <property type="match status" value="1"/>
</dbReference>
<dbReference type="SUPFAM" id="SSF54826">
    <property type="entry name" value="Enolase N-terminal domain-like"/>
    <property type="match status" value="1"/>
</dbReference>
<keyword evidence="4 9" id="KW-0456">Lyase</keyword>
<dbReference type="CDD" id="cd03317">
    <property type="entry name" value="NAAAR"/>
    <property type="match status" value="1"/>
</dbReference>
<dbReference type="GO" id="GO:0016854">
    <property type="term" value="F:racemase and epimerase activity"/>
    <property type="evidence" value="ECO:0007669"/>
    <property type="project" value="UniProtKB-ARBA"/>
</dbReference>
<evidence type="ECO:0000256" key="6">
    <source>
        <dbReference type="NCBIfam" id="TIGR01928"/>
    </source>
</evidence>
<dbReference type="InterPro" id="IPR029065">
    <property type="entry name" value="Enolase_C-like"/>
</dbReference>
<comment type="cofactor">
    <cofactor evidence="1">
        <name>a divalent metal cation</name>
        <dbReference type="ChEBI" id="CHEBI:60240"/>
    </cofactor>
</comment>
<evidence type="ECO:0000259" key="8">
    <source>
        <dbReference type="SMART" id="SM00922"/>
    </source>
</evidence>
<evidence type="ECO:0000256" key="1">
    <source>
        <dbReference type="ARBA" id="ARBA00001968"/>
    </source>
</evidence>
<protein>
    <recommendedName>
        <fullName evidence="5 6">o-succinylbenzoate synthase</fullName>
        <ecNumber evidence="5 6">4.2.1.113</ecNumber>
    </recommendedName>
</protein>
<dbReference type="InterPro" id="IPR010197">
    <property type="entry name" value="OSBS/NAAAR"/>
</dbReference>
<keyword evidence="10" id="KW-1185">Reference proteome</keyword>
<dbReference type="InterPro" id="IPR036849">
    <property type="entry name" value="Enolase-like_C_sf"/>
</dbReference>
<dbReference type="SFLD" id="SFLDG00180">
    <property type="entry name" value="muconate_cycloisomerase"/>
    <property type="match status" value="1"/>
</dbReference>
<dbReference type="InterPro" id="IPR013341">
    <property type="entry name" value="Mandelate_racemase_N_dom"/>
</dbReference>
<dbReference type="SUPFAM" id="SSF51604">
    <property type="entry name" value="Enolase C-terminal domain-like"/>
    <property type="match status" value="1"/>
</dbReference>
<keyword evidence="2" id="KW-0479">Metal-binding</keyword>
<accession>K6PN80</accession>
<dbReference type="SMART" id="SM00922">
    <property type="entry name" value="MR_MLE"/>
    <property type="match status" value="1"/>
</dbReference>
<evidence type="ECO:0000313" key="10">
    <source>
        <dbReference type="Proteomes" id="UP000005710"/>
    </source>
</evidence>
<dbReference type="HOGENOM" id="CLU_030273_4_4_9"/>
<dbReference type="Pfam" id="PF02746">
    <property type="entry name" value="MR_MLE_N"/>
    <property type="match status" value="1"/>
</dbReference>
<comment type="caution">
    <text evidence="9">The sequence shown here is derived from an EMBL/GenBank/DDBJ whole genome shotgun (WGS) entry which is preliminary data.</text>
</comment>
<dbReference type="STRING" id="867903.ThesuDRAFT_02080"/>
<evidence type="ECO:0000256" key="5">
    <source>
        <dbReference type="ARBA" id="ARBA00029491"/>
    </source>
</evidence>
<reference evidence="9" key="2">
    <citation type="submission" date="2012-10" db="EMBL/GenBank/DDBJ databases">
        <title>Improved high-quality draft of Thermaerobacter subterraneus C21, DSM 13965.</title>
        <authorList>
            <consortium name="DOE Joint Genome Institute"/>
            <person name="Eisen J."/>
            <person name="Huntemann M."/>
            <person name="Wei C.-L."/>
            <person name="Han J."/>
            <person name="Detter J.C."/>
            <person name="Han C."/>
            <person name="Tapia R."/>
            <person name="Chen A."/>
            <person name="Kyrpides N."/>
            <person name="Mavromatis K."/>
            <person name="Markowitz V."/>
            <person name="Szeto E."/>
            <person name="Ivanova N."/>
            <person name="Mikhailova N."/>
            <person name="Ovchinnikova G."/>
            <person name="Pagani I."/>
            <person name="Pati A."/>
            <person name="Goodwin L."/>
            <person name="Nordberg H.P."/>
            <person name="Cantor M.N."/>
            <person name="Hua S.X."/>
            <person name="Woyke T."/>
            <person name="Eisen J."/>
            <person name="Klenk H.-P."/>
        </authorList>
    </citation>
    <scope>NUCLEOTIDE SEQUENCE [LARGE SCALE GENOMIC DNA]</scope>
    <source>
        <strain evidence="9">DSM 13965</strain>
    </source>
</reference>
<reference evidence="9" key="1">
    <citation type="submission" date="2010-10" db="EMBL/GenBank/DDBJ databases">
        <authorList>
            <consortium name="US DOE Joint Genome Institute (JGI-PGF)"/>
            <person name="Lucas S."/>
            <person name="Copeland A."/>
            <person name="Lapidus A."/>
            <person name="Bruce D."/>
            <person name="Goodwin L."/>
            <person name="Pitluck S."/>
            <person name="Kyrpides N."/>
            <person name="Mavromatis K."/>
            <person name="Detter J.C."/>
            <person name="Han C."/>
            <person name="Land M."/>
            <person name="Hauser L."/>
            <person name="Markowitz V."/>
            <person name="Cheng J.-F."/>
            <person name="Hugenholtz P."/>
            <person name="Woyke T."/>
            <person name="Wu D."/>
            <person name="Pukall R."/>
            <person name="Wahrenburg C."/>
            <person name="Brambilla E."/>
            <person name="Klenk H.-P."/>
            <person name="Eisen J.A."/>
        </authorList>
    </citation>
    <scope>NUCLEOTIDE SEQUENCE [LARGE SCALE GENOMIC DNA]</scope>
    <source>
        <strain evidence="9">DSM 13965</strain>
    </source>
</reference>
<dbReference type="Gene3D" id="3.20.20.120">
    <property type="entry name" value="Enolase-like C-terminal domain"/>
    <property type="match status" value="1"/>
</dbReference>
<feature type="region of interest" description="Disordered" evidence="7">
    <location>
        <begin position="1"/>
        <end position="47"/>
    </location>
</feature>
<dbReference type="PANTHER" id="PTHR48073">
    <property type="entry name" value="O-SUCCINYLBENZOATE SYNTHASE-RELATED"/>
    <property type="match status" value="1"/>
</dbReference>
<dbReference type="UniPathway" id="UPA00079"/>
<dbReference type="EMBL" id="AENY02000003">
    <property type="protein sequence ID" value="EKP94347.1"/>
    <property type="molecule type" value="Genomic_DNA"/>
</dbReference>